<dbReference type="OrthoDB" id="8100003at2"/>
<reference evidence="2 3" key="1">
    <citation type="submission" date="2017-08" db="EMBL/GenBank/DDBJ databases">
        <authorList>
            <person name="de Groot N.N."/>
        </authorList>
    </citation>
    <scope>NUCLEOTIDE SEQUENCE [LARGE SCALE GENOMIC DNA]</scope>
    <source>
        <strain evidence="2 3">USBA 352</strain>
    </source>
</reference>
<feature type="compositionally biased region" description="Basic and acidic residues" evidence="1">
    <location>
        <begin position="84"/>
        <end position="100"/>
    </location>
</feature>
<evidence type="ECO:0008006" key="4">
    <source>
        <dbReference type="Google" id="ProtNLM"/>
    </source>
</evidence>
<sequence>MDPLKKPARPVERDAADEAPQLEQQDWEELEGAAPFTDRVPADPNGRPLAELPLDEPDGELPGEEADNPYQRSDEALPDDEAEAVLRRNPSREGGRFDEV</sequence>
<evidence type="ECO:0000313" key="2">
    <source>
        <dbReference type="EMBL" id="SOC06755.1"/>
    </source>
</evidence>
<feature type="region of interest" description="Disordered" evidence="1">
    <location>
        <begin position="1"/>
        <end position="100"/>
    </location>
</feature>
<organism evidence="2 3">
    <name type="scientific">Stappia indica</name>
    <dbReference type="NCBI Taxonomy" id="538381"/>
    <lineage>
        <taxon>Bacteria</taxon>
        <taxon>Pseudomonadati</taxon>
        <taxon>Pseudomonadota</taxon>
        <taxon>Alphaproteobacteria</taxon>
        <taxon>Hyphomicrobiales</taxon>
        <taxon>Stappiaceae</taxon>
        <taxon>Stappia</taxon>
    </lineage>
</organism>
<gene>
    <name evidence="2" type="ORF">SAMN05421512_105195</name>
</gene>
<evidence type="ECO:0000313" key="3">
    <source>
        <dbReference type="Proteomes" id="UP000219331"/>
    </source>
</evidence>
<dbReference type="AlphaFoldDB" id="A0A285SGE7"/>
<dbReference type="STRING" id="538381.GCA_001696535_02095"/>
<proteinExistence type="predicted"/>
<keyword evidence="3" id="KW-1185">Reference proteome</keyword>
<accession>A0A285SGE7</accession>
<dbReference type="Proteomes" id="UP000219331">
    <property type="component" value="Unassembled WGS sequence"/>
</dbReference>
<feature type="compositionally biased region" description="Acidic residues" evidence="1">
    <location>
        <begin position="53"/>
        <end position="67"/>
    </location>
</feature>
<name>A0A285SGE7_9HYPH</name>
<dbReference type="RefSeq" id="WP_097174865.1">
    <property type="nucleotide sequence ID" value="NZ_JAJGNR010000004.1"/>
</dbReference>
<protein>
    <recommendedName>
        <fullName evidence="4">DUF5709 domain-containing protein</fullName>
    </recommendedName>
</protein>
<evidence type="ECO:0000256" key="1">
    <source>
        <dbReference type="SAM" id="MobiDB-lite"/>
    </source>
</evidence>
<dbReference type="EMBL" id="OBML01000005">
    <property type="protein sequence ID" value="SOC06755.1"/>
    <property type="molecule type" value="Genomic_DNA"/>
</dbReference>